<dbReference type="RefSeq" id="WP_069718521.1">
    <property type="nucleotide sequence ID" value="NZ_MJEH01000061.1"/>
</dbReference>
<accession>A0A1E5LBQ9</accession>
<feature type="domain" description="PRC-barrel" evidence="1">
    <location>
        <begin position="4"/>
        <end position="67"/>
    </location>
</feature>
<dbReference type="InterPro" id="IPR027275">
    <property type="entry name" value="PRC-brl_dom"/>
</dbReference>
<dbReference type="Pfam" id="PF05239">
    <property type="entry name" value="PRC"/>
    <property type="match status" value="2"/>
</dbReference>
<keyword evidence="3" id="KW-1185">Reference proteome</keyword>
<sequence>MRTFSNIKGMPVHSQETGKKLGTVESLCITDSGQIKGVFIDVEGFFKRDRFIPMEAINAVGRDSLVVLGTSFPIAKEGLLEGQSTEDTIGKSLYSTEGNQLGLITDVYVKDNLEIISGYEVSNGFFADVTEGKQTFFNTSACSISDDAVMIKLQS</sequence>
<organism evidence="2 3">
    <name type="scientific">Bacillus solimangrovi</name>
    <dbReference type="NCBI Taxonomy" id="1305675"/>
    <lineage>
        <taxon>Bacteria</taxon>
        <taxon>Bacillati</taxon>
        <taxon>Bacillota</taxon>
        <taxon>Bacilli</taxon>
        <taxon>Bacillales</taxon>
        <taxon>Bacillaceae</taxon>
        <taxon>Bacillus</taxon>
    </lineage>
</organism>
<reference evidence="2 3" key="1">
    <citation type="submission" date="2016-08" db="EMBL/GenBank/DDBJ databases">
        <title>Genome of Bacillus solimangrovi GH2-4.</title>
        <authorList>
            <person name="Lim S."/>
            <person name="Kim B.-C."/>
        </authorList>
    </citation>
    <scope>NUCLEOTIDE SEQUENCE [LARGE SCALE GENOMIC DNA]</scope>
    <source>
        <strain evidence="2 3">GH2-4</strain>
    </source>
</reference>
<gene>
    <name evidence="2" type="ORF">BFG57_05200</name>
</gene>
<dbReference type="Proteomes" id="UP000095209">
    <property type="component" value="Unassembled WGS sequence"/>
</dbReference>
<proteinExistence type="predicted"/>
<name>A0A1E5LBQ9_9BACI</name>
<dbReference type="SUPFAM" id="SSF50346">
    <property type="entry name" value="PRC-barrel domain"/>
    <property type="match status" value="2"/>
</dbReference>
<feature type="domain" description="PRC-barrel" evidence="1">
    <location>
        <begin position="87"/>
        <end position="152"/>
    </location>
</feature>
<dbReference type="STRING" id="1305675.BFG57_05200"/>
<dbReference type="AlphaFoldDB" id="A0A1E5LBQ9"/>
<dbReference type="EMBL" id="MJEH01000061">
    <property type="protein sequence ID" value="OEH91512.1"/>
    <property type="molecule type" value="Genomic_DNA"/>
</dbReference>
<evidence type="ECO:0000313" key="2">
    <source>
        <dbReference type="EMBL" id="OEH91512.1"/>
    </source>
</evidence>
<dbReference type="OrthoDB" id="1707618at2"/>
<dbReference type="Gene3D" id="2.30.30.240">
    <property type="entry name" value="PRC-barrel domain"/>
    <property type="match status" value="1"/>
</dbReference>
<dbReference type="InterPro" id="IPR011033">
    <property type="entry name" value="PRC_barrel-like_sf"/>
</dbReference>
<comment type="caution">
    <text evidence="2">The sequence shown here is derived from an EMBL/GenBank/DDBJ whole genome shotgun (WGS) entry which is preliminary data.</text>
</comment>
<evidence type="ECO:0000313" key="3">
    <source>
        <dbReference type="Proteomes" id="UP000095209"/>
    </source>
</evidence>
<evidence type="ECO:0000259" key="1">
    <source>
        <dbReference type="Pfam" id="PF05239"/>
    </source>
</evidence>
<protein>
    <recommendedName>
        <fullName evidence="1">PRC-barrel domain-containing protein</fullName>
    </recommendedName>
</protein>